<name>A0A2Z5Y0K5_9ENTE</name>
<evidence type="ECO:0000259" key="9">
    <source>
        <dbReference type="PROSITE" id="PS51746"/>
    </source>
</evidence>
<evidence type="ECO:0000256" key="1">
    <source>
        <dbReference type="ARBA" id="ARBA00001936"/>
    </source>
</evidence>
<comment type="cofactor">
    <cofactor evidence="1">
        <name>Mn(2+)</name>
        <dbReference type="ChEBI" id="CHEBI:29035"/>
    </cofactor>
</comment>
<dbReference type="NCBIfam" id="NF033484">
    <property type="entry name" value="Stp1_PP2C_phos"/>
    <property type="match status" value="1"/>
</dbReference>
<accession>A0A2Z5Y0K5</accession>
<proteinExistence type="predicted"/>
<dbReference type="InterPro" id="IPR001932">
    <property type="entry name" value="PPM-type_phosphatase-like_dom"/>
</dbReference>
<evidence type="ECO:0000256" key="6">
    <source>
        <dbReference type="ARBA" id="ARBA00023211"/>
    </source>
</evidence>
<keyword evidence="6" id="KW-0464">Manganese</keyword>
<gene>
    <name evidence="10" type="ORF">DAT561_0227</name>
</gene>
<comment type="catalytic activity">
    <reaction evidence="7">
        <text>O-phospho-L-seryl-[protein] + H2O = L-seryl-[protein] + phosphate</text>
        <dbReference type="Rhea" id="RHEA:20629"/>
        <dbReference type="Rhea" id="RHEA-COMP:9863"/>
        <dbReference type="Rhea" id="RHEA-COMP:11604"/>
        <dbReference type="ChEBI" id="CHEBI:15377"/>
        <dbReference type="ChEBI" id="CHEBI:29999"/>
        <dbReference type="ChEBI" id="CHEBI:43474"/>
        <dbReference type="ChEBI" id="CHEBI:83421"/>
        <dbReference type="EC" id="3.1.3.16"/>
    </reaction>
</comment>
<dbReference type="InterPro" id="IPR036457">
    <property type="entry name" value="PPM-type-like_dom_sf"/>
</dbReference>
<keyword evidence="5" id="KW-0904">Protein phosphatase</keyword>
<evidence type="ECO:0000256" key="3">
    <source>
        <dbReference type="ARBA" id="ARBA00022723"/>
    </source>
</evidence>
<keyword evidence="4" id="KW-0378">Hydrolase</keyword>
<sequence>MLHAKSLLDGVKIVEISVQTDVGHKRNTNQDYAGIFNNEMKAPLVVLADGMGGHQAGDIASQIAVQYIGENWQNNKITTEKATKNWLIEKSQEANEKIFQKGQSHSKYLGMGTTLVGAVLLDHSFILANIGDSRAYLIREKEICQLTEDHSLVNELVKSGEITKEMAINHPRKNILVRSLGMPGKIEVDIANHKWQSNDYLLLCSDGLTNMISEEEILKIIQSNQTLDEITNQLIASANEAGGLDNITVLLVHFN</sequence>
<dbReference type="PANTHER" id="PTHR47992">
    <property type="entry name" value="PROTEIN PHOSPHATASE"/>
    <property type="match status" value="1"/>
</dbReference>
<evidence type="ECO:0000256" key="2">
    <source>
        <dbReference type="ARBA" id="ARBA00013081"/>
    </source>
</evidence>
<dbReference type="SUPFAM" id="SSF81606">
    <property type="entry name" value="PP2C-like"/>
    <property type="match status" value="1"/>
</dbReference>
<reference evidence="10 11" key="1">
    <citation type="submission" date="2018-01" db="EMBL/GenBank/DDBJ databases">
        <title>Whole genome sequence of Melissococcus plutonius DAT561.</title>
        <authorList>
            <person name="Okumura K."/>
            <person name="Takamatsu D."/>
            <person name="Okura M."/>
        </authorList>
    </citation>
    <scope>NUCLEOTIDE SEQUENCE [LARGE SCALE GENOMIC DNA]</scope>
    <source>
        <strain evidence="10 11">DAT561</strain>
    </source>
</reference>
<dbReference type="Pfam" id="PF13672">
    <property type="entry name" value="PP2C_2"/>
    <property type="match status" value="1"/>
</dbReference>
<evidence type="ECO:0000256" key="4">
    <source>
        <dbReference type="ARBA" id="ARBA00022801"/>
    </source>
</evidence>
<evidence type="ECO:0000313" key="11">
    <source>
        <dbReference type="Proteomes" id="UP000269226"/>
    </source>
</evidence>
<evidence type="ECO:0000256" key="7">
    <source>
        <dbReference type="ARBA" id="ARBA00047761"/>
    </source>
</evidence>
<dbReference type="GO" id="GO:0004722">
    <property type="term" value="F:protein serine/threonine phosphatase activity"/>
    <property type="evidence" value="ECO:0007669"/>
    <property type="project" value="UniProtKB-EC"/>
</dbReference>
<comment type="catalytic activity">
    <reaction evidence="8">
        <text>O-phospho-L-threonyl-[protein] + H2O = L-threonyl-[protein] + phosphate</text>
        <dbReference type="Rhea" id="RHEA:47004"/>
        <dbReference type="Rhea" id="RHEA-COMP:11060"/>
        <dbReference type="Rhea" id="RHEA-COMP:11605"/>
        <dbReference type="ChEBI" id="CHEBI:15377"/>
        <dbReference type="ChEBI" id="CHEBI:30013"/>
        <dbReference type="ChEBI" id="CHEBI:43474"/>
        <dbReference type="ChEBI" id="CHEBI:61977"/>
        <dbReference type="EC" id="3.1.3.16"/>
    </reaction>
</comment>
<dbReference type="InterPro" id="IPR015655">
    <property type="entry name" value="PP2C"/>
</dbReference>
<dbReference type="PROSITE" id="PS51746">
    <property type="entry name" value="PPM_2"/>
    <property type="match status" value="1"/>
</dbReference>
<evidence type="ECO:0000313" key="10">
    <source>
        <dbReference type="EMBL" id="BBC60395.1"/>
    </source>
</evidence>
<dbReference type="SMART" id="SM00331">
    <property type="entry name" value="PP2C_SIG"/>
    <property type="match status" value="1"/>
</dbReference>
<evidence type="ECO:0000256" key="5">
    <source>
        <dbReference type="ARBA" id="ARBA00022912"/>
    </source>
</evidence>
<dbReference type="Gene3D" id="3.60.40.10">
    <property type="entry name" value="PPM-type phosphatase domain"/>
    <property type="match status" value="1"/>
</dbReference>
<protein>
    <recommendedName>
        <fullName evidence="2">protein-serine/threonine phosphatase</fullName>
        <ecNumber evidence="2">3.1.3.16</ecNumber>
    </recommendedName>
</protein>
<dbReference type="SMART" id="SM00332">
    <property type="entry name" value="PP2Cc"/>
    <property type="match status" value="1"/>
</dbReference>
<dbReference type="AlphaFoldDB" id="A0A2Z5Y0K5"/>
<dbReference type="FunFam" id="3.60.40.10:FF:000002">
    <property type="entry name" value="Serine/threonine phosphatase stp"/>
    <property type="match status" value="1"/>
</dbReference>
<dbReference type="Proteomes" id="UP000269226">
    <property type="component" value="Chromosome"/>
</dbReference>
<feature type="domain" description="PPM-type phosphatase" evidence="9">
    <location>
        <begin position="15"/>
        <end position="254"/>
    </location>
</feature>
<organism evidence="10 11">
    <name type="scientific">Melissococcus plutonius</name>
    <dbReference type="NCBI Taxonomy" id="33970"/>
    <lineage>
        <taxon>Bacteria</taxon>
        <taxon>Bacillati</taxon>
        <taxon>Bacillota</taxon>
        <taxon>Bacilli</taxon>
        <taxon>Lactobacillales</taxon>
        <taxon>Enterococcaceae</taxon>
        <taxon>Melissococcus</taxon>
    </lineage>
</organism>
<dbReference type="EMBL" id="AP018492">
    <property type="protein sequence ID" value="BBC60395.1"/>
    <property type="molecule type" value="Genomic_DNA"/>
</dbReference>
<keyword evidence="3" id="KW-0479">Metal-binding</keyword>
<dbReference type="CDD" id="cd00143">
    <property type="entry name" value="PP2Cc"/>
    <property type="match status" value="1"/>
</dbReference>
<dbReference type="EC" id="3.1.3.16" evidence="2"/>
<evidence type="ECO:0000256" key="8">
    <source>
        <dbReference type="ARBA" id="ARBA00048336"/>
    </source>
</evidence>
<dbReference type="GO" id="GO:0046872">
    <property type="term" value="F:metal ion binding"/>
    <property type="evidence" value="ECO:0007669"/>
    <property type="project" value="UniProtKB-KW"/>
</dbReference>